<comment type="caution">
    <text evidence="2">The sequence shown here is derived from an EMBL/GenBank/DDBJ whole genome shotgun (WGS) entry which is preliminary data.</text>
</comment>
<dbReference type="AlphaFoldDB" id="A0A9N8EID2"/>
<evidence type="ECO:0000313" key="3">
    <source>
        <dbReference type="Proteomes" id="UP001153069"/>
    </source>
</evidence>
<feature type="domain" description="F-box" evidence="1">
    <location>
        <begin position="41"/>
        <end position="66"/>
    </location>
</feature>
<accession>A0A9N8EID2</accession>
<sequence length="500" mass="56272">MGSNKKARHEEPGKEGHRLMLVVESPAPVVVEEDPIAVFPLWHLVVDFLDLVDVLQARLVCRRWNSGLCQSTSANGSSSGVSVQQCVRFLDAILQRQNVVLATGHVPTMDAHWTLGLLASQPDWKRRERLASFLLESDGSSRGHFDKMLLVLRVLQHLPSQMGICYNSKWGRHAWAMQWNANTHTSEPRIYHPSSFQVCTTQEDATTATSGDIPTVVASGHANLFQTTPARHGPNNDYDIHNTLQIAKQKTENGIHVVTEETIQERWDLNRYHHDPSLPNLPSDLRCPLCCSDRRTLQLSEFPYQSQPTNGDDFITPLGYRTANVLTLTPAETTNDHSSSSPSYQELAIPIIRSQDNLQSTTIPQLHPKPHLKHAMTLHCTHCRQFALVAPAGMCWSSKFPCKSRSKTFSIHESTTSSTSKTDIKTWMGGMLVRTRCSERNCPRPVFCHECSHATSHAHYPTTQQQQPPPPQLQHSSRCDHCHLDYCPAHAWLSTVCHHW</sequence>
<evidence type="ECO:0000259" key="1">
    <source>
        <dbReference type="Pfam" id="PF00646"/>
    </source>
</evidence>
<dbReference type="InterPro" id="IPR036047">
    <property type="entry name" value="F-box-like_dom_sf"/>
</dbReference>
<evidence type="ECO:0000313" key="2">
    <source>
        <dbReference type="EMBL" id="CAB9521886.1"/>
    </source>
</evidence>
<name>A0A9N8EID2_9STRA</name>
<gene>
    <name evidence="2" type="ORF">SEMRO_1245_G255680.1</name>
</gene>
<dbReference type="Pfam" id="PF00646">
    <property type="entry name" value="F-box"/>
    <property type="match status" value="1"/>
</dbReference>
<reference evidence="2" key="1">
    <citation type="submission" date="2020-06" db="EMBL/GenBank/DDBJ databases">
        <authorList>
            <consortium name="Plant Systems Biology data submission"/>
        </authorList>
    </citation>
    <scope>NUCLEOTIDE SEQUENCE</scope>
    <source>
        <strain evidence="2">D6</strain>
    </source>
</reference>
<dbReference type="OrthoDB" id="55099at2759"/>
<dbReference type="CDD" id="cd09917">
    <property type="entry name" value="F-box_SF"/>
    <property type="match status" value="1"/>
</dbReference>
<organism evidence="2 3">
    <name type="scientific">Seminavis robusta</name>
    <dbReference type="NCBI Taxonomy" id="568900"/>
    <lineage>
        <taxon>Eukaryota</taxon>
        <taxon>Sar</taxon>
        <taxon>Stramenopiles</taxon>
        <taxon>Ochrophyta</taxon>
        <taxon>Bacillariophyta</taxon>
        <taxon>Bacillariophyceae</taxon>
        <taxon>Bacillariophycidae</taxon>
        <taxon>Naviculales</taxon>
        <taxon>Naviculaceae</taxon>
        <taxon>Seminavis</taxon>
    </lineage>
</organism>
<dbReference type="SUPFAM" id="SSF81383">
    <property type="entry name" value="F-box domain"/>
    <property type="match status" value="1"/>
</dbReference>
<keyword evidence="3" id="KW-1185">Reference proteome</keyword>
<dbReference type="EMBL" id="CAICTM010001243">
    <property type="protein sequence ID" value="CAB9521886.1"/>
    <property type="molecule type" value="Genomic_DNA"/>
</dbReference>
<dbReference type="Proteomes" id="UP001153069">
    <property type="component" value="Unassembled WGS sequence"/>
</dbReference>
<proteinExistence type="predicted"/>
<dbReference type="InterPro" id="IPR001810">
    <property type="entry name" value="F-box_dom"/>
</dbReference>
<protein>
    <recommendedName>
        <fullName evidence="1">F-box domain-containing protein</fullName>
    </recommendedName>
</protein>